<evidence type="ECO:0000256" key="2">
    <source>
        <dbReference type="ARBA" id="ARBA00022980"/>
    </source>
</evidence>
<dbReference type="GO" id="GO:0005840">
    <property type="term" value="C:ribosome"/>
    <property type="evidence" value="ECO:0007669"/>
    <property type="project" value="UniProtKB-KW"/>
</dbReference>
<organism evidence="6 7">
    <name type="scientific">Gracilariopsis chorda</name>
    <dbReference type="NCBI Taxonomy" id="448386"/>
    <lineage>
        <taxon>Eukaryota</taxon>
        <taxon>Rhodophyta</taxon>
        <taxon>Florideophyceae</taxon>
        <taxon>Rhodymeniophycidae</taxon>
        <taxon>Gracilariales</taxon>
        <taxon>Gracilariaceae</taxon>
        <taxon>Gracilariopsis</taxon>
    </lineage>
</organism>
<dbReference type="GO" id="GO:0003735">
    <property type="term" value="F:structural constituent of ribosome"/>
    <property type="evidence" value="ECO:0007669"/>
    <property type="project" value="InterPro"/>
</dbReference>
<dbReference type="Proteomes" id="UP000247409">
    <property type="component" value="Unassembled WGS sequence"/>
</dbReference>
<keyword evidence="7" id="KW-1185">Reference proteome</keyword>
<dbReference type="HAMAP" id="MF_00349">
    <property type="entry name" value="Ribosomal_eL34"/>
    <property type="match status" value="1"/>
</dbReference>
<evidence type="ECO:0000256" key="5">
    <source>
        <dbReference type="SAM" id="MobiDB-lite"/>
    </source>
</evidence>
<name>A0A2V3IRH2_9FLOR</name>
<evidence type="ECO:0000313" key="6">
    <source>
        <dbReference type="EMBL" id="PXF44699.1"/>
    </source>
</evidence>
<dbReference type="AlphaFoldDB" id="A0A2V3IRH2"/>
<protein>
    <recommendedName>
        <fullName evidence="4">Large ribosomal subunit protein eL34</fullName>
    </recommendedName>
</protein>
<evidence type="ECO:0000256" key="1">
    <source>
        <dbReference type="ARBA" id="ARBA00009875"/>
    </source>
</evidence>
<dbReference type="InterPro" id="IPR047868">
    <property type="entry name" value="Ribosomal_L34e_arc-type"/>
</dbReference>
<feature type="region of interest" description="Disordered" evidence="5">
    <location>
        <begin position="110"/>
        <end position="141"/>
    </location>
</feature>
<dbReference type="InterPro" id="IPR018065">
    <property type="entry name" value="Ribosomal_eL34_CS"/>
</dbReference>
<keyword evidence="2 6" id="KW-0689">Ribosomal protein</keyword>
<accession>A0A2V3IRH2</accession>
<keyword evidence="3" id="KW-0687">Ribonucleoprotein</keyword>
<dbReference type="Pfam" id="PF01199">
    <property type="entry name" value="Ribosomal_L34e"/>
    <property type="match status" value="1"/>
</dbReference>
<dbReference type="GO" id="GO:1990904">
    <property type="term" value="C:ribonucleoprotein complex"/>
    <property type="evidence" value="ECO:0007669"/>
    <property type="project" value="UniProtKB-KW"/>
</dbReference>
<feature type="compositionally biased region" description="Basic residues" evidence="5">
    <location>
        <begin position="128"/>
        <end position="141"/>
    </location>
</feature>
<evidence type="ECO:0000313" key="7">
    <source>
        <dbReference type="Proteomes" id="UP000247409"/>
    </source>
</evidence>
<dbReference type="InterPro" id="IPR038562">
    <property type="entry name" value="Ribosomal_eL34_C_sf"/>
</dbReference>
<dbReference type="InterPro" id="IPR008195">
    <property type="entry name" value="Ribosomal_eL34"/>
</dbReference>
<comment type="similarity">
    <text evidence="1">Belongs to the eukaryotic ribosomal protein eL34 family.</text>
</comment>
<dbReference type="PANTHER" id="PTHR10759">
    <property type="entry name" value="60S RIBOSOMAL PROTEIN L34"/>
    <property type="match status" value="1"/>
</dbReference>
<comment type="caution">
    <text evidence="6">The sequence shown here is derived from an EMBL/GenBank/DDBJ whole genome shotgun (WGS) entry which is preliminary data.</text>
</comment>
<dbReference type="Gene3D" id="6.20.370.70">
    <property type="match status" value="1"/>
</dbReference>
<dbReference type="Gene3D" id="6.20.340.10">
    <property type="match status" value="1"/>
</dbReference>
<proteinExistence type="inferred from homology"/>
<dbReference type="OrthoDB" id="277449at2759"/>
<dbReference type="GO" id="GO:0006412">
    <property type="term" value="P:translation"/>
    <property type="evidence" value="ECO:0007669"/>
    <property type="project" value="InterPro"/>
</dbReference>
<dbReference type="PRINTS" id="PR01250">
    <property type="entry name" value="RIBOSOMALL34"/>
</dbReference>
<dbReference type="EMBL" id="NBIV01000083">
    <property type="protein sequence ID" value="PXF44699.1"/>
    <property type="molecule type" value="Genomic_DNA"/>
</dbReference>
<reference evidence="6 7" key="1">
    <citation type="journal article" date="2018" name="Mol. Biol. Evol.">
        <title>Analysis of the draft genome of the red seaweed Gracilariopsis chorda provides insights into genome size evolution in Rhodophyta.</title>
        <authorList>
            <person name="Lee J."/>
            <person name="Yang E.C."/>
            <person name="Graf L."/>
            <person name="Yang J.H."/>
            <person name="Qiu H."/>
            <person name="Zel Zion U."/>
            <person name="Chan C.X."/>
            <person name="Stephens T.G."/>
            <person name="Weber A.P.M."/>
            <person name="Boo G.H."/>
            <person name="Boo S.M."/>
            <person name="Kim K.M."/>
            <person name="Shin Y."/>
            <person name="Jung M."/>
            <person name="Lee S.J."/>
            <person name="Yim H.S."/>
            <person name="Lee J.H."/>
            <person name="Bhattacharya D."/>
            <person name="Yoon H.S."/>
        </authorList>
    </citation>
    <scope>NUCLEOTIDE SEQUENCE [LARGE SCALE GENOMIC DNA]</scope>
    <source>
        <strain evidence="6 7">SKKU-2015</strain>
        <tissue evidence="6">Whole body</tissue>
    </source>
</reference>
<evidence type="ECO:0000256" key="3">
    <source>
        <dbReference type="ARBA" id="ARBA00023274"/>
    </source>
</evidence>
<dbReference type="PROSITE" id="PS01145">
    <property type="entry name" value="RIBOSOMAL_L34E"/>
    <property type="match status" value="1"/>
</dbReference>
<dbReference type="STRING" id="448386.A0A2V3IRH2"/>
<sequence>MPDARVTLRKSSPYRTRSNKFRKLRTPGGKLTIQYVRKLPSVPKCGDTGRPLFGVAVARPKELQRMSKRRKSVSRSYGGVLSAYAVRNRIIRAFLLEEQKIVKKVIKQQKAQKAKQAATDAAAAAASSKKKKGSSKSKGKK</sequence>
<feature type="compositionally biased region" description="Low complexity" evidence="5">
    <location>
        <begin position="114"/>
        <end position="127"/>
    </location>
</feature>
<evidence type="ECO:0000256" key="4">
    <source>
        <dbReference type="ARBA" id="ARBA00035227"/>
    </source>
</evidence>
<gene>
    <name evidence="6" type="ORF">BWQ96_05556</name>
</gene>